<accession>A0AAN9XLY4</accession>
<gene>
    <name evidence="2" type="ORF">VNO78_18366</name>
</gene>
<comment type="caution">
    <text evidence="2">The sequence shown here is derived from an EMBL/GenBank/DDBJ whole genome shotgun (WGS) entry which is preliminary data.</text>
</comment>
<keyword evidence="3" id="KW-1185">Reference proteome</keyword>
<feature type="chain" id="PRO_5042987430" description="Secreted protein" evidence="1">
    <location>
        <begin position="29"/>
        <end position="91"/>
    </location>
</feature>
<keyword evidence="1" id="KW-0732">Signal</keyword>
<evidence type="ECO:0000313" key="2">
    <source>
        <dbReference type="EMBL" id="KAK7397199.1"/>
    </source>
</evidence>
<protein>
    <recommendedName>
        <fullName evidence="4">Secreted protein</fullName>
    </recommendedName>
</protein>
<reference evidence="2 3" key="1">
    <citation type="submission" date="2024-01" db="EMBL/GenBank/DDBJ databases">
        <title>The genomes of 5 underutilized Papilionoideae crops provide insights into root nodulation and disease resistanc.</title>
        <authorList>
            <person name="Jiang F."/>
        </authorList>
    </citation>
    <scope>NUCLEOTIDE SEQUENCE [LARGE SCALE GENOMIC DNA]</scope>
    <source>
        <strain evidence="2">DUOXIRENSHENG_FW03</strain>
        <tissue evidence="2">Leaves</tissue>
    </source>
</reference>
<name>A0AAN9XLY4_PSOTE</name>
<proteinExistence type="predicted"/>
<organism evidence="2 3">
    <name type="scientific">Psophocarpus tetragonolobus</name>
    <name type="common">Winged bean</name>
    <name type="synonym">Dolichos tetragonolobus</name>
    <dbReference type="NCBI Taxonomy" id="3891"/>
    <lineage>
        <taxon>Eukaryota</taxon>
        <taxon>Viridiplantae</taxon>
        <taxon>Streptophyta</taxon>
        <taxon>Embryophyta</taxon>
        <taxon>Tracheophyta</taxon>
        <taxon>Spermatophyta</taxon>
        <taxon>Magnoliopsida</taxon>
        <taxon>eudicotyledons</taxon>
        <taxon>Gunneridae</taxon>
        <taxon>Pentapetalae</taxon>
        <taxon>rosids</taxon>
        <taxon>fabids</taxon>
        <taxon>Fabales</taxon>
        <taxon>Fabaceae</taxon>
        <taxon>Papilionoideae</taxon>
        <taxon>50 kb inversion clade</taxon>
        <taxon>NPAAA clade</taxon>
        <taxon>indigoferoid/millettioid clade</taxon>
        <taxon>Phaseoleae</taxon>
        <taxon>Psophocarpus</taxon>
    </lineage>
</organism>
<dbReference type="AlphaFoldDB" id="A0AAN9XLY4"/>
<evidence type="ECO:0000256" key="1">
    <source>
        <dbReference type="SAM" id="SignalP"/>
    </source>
</evidence>
<dbReference type="Proteomes" id="UP001386955">
    <property type="component" value="Unassembled WGS sequence"/>
</dbReference>
<evidence type="ECO:0000313" key="3">
    <source>
        <dbReference type="Proteomes" id="UP001386955"/>
    </source>
</evidence>
<sequence length="91" mass="9972">MLFIKKHPSTLQLCVLCVSLITHPSAHSAHCFLCDELRPNCGELSISRFGFDSINIARDFKVFGIAISGECGVVCEGALYVPFLRRGGPLF</sequence>
<feature type="signal peptide" evidence="1">
    <location>
        <begin position="1"/>
        <end position="28"/>
    </location>
</feature>
<evidence type="ECO:0008006" key="4">
    <source>
        <dbReference type="Google" id="ProtNLM"/>
    </source>
</evidence>
<dbReference type="EMBL" id="JAYMYS010000004">
    <property type="protein sequence ID" value="KAK7397199.1"/>
    <property type="molecule type" value="Genomic_DNA"/>
</dbReference>